<evidence type="ECO:0000256" key="6">
    <source>
        <dbReference type="ARBA" id="ARBA00022801"/>
    </source>
</evidence>
<sequence length="473" mass="53307">MSPISISTLYSFSFVPSIMHRIESLLIAANLKKMHLDHCMQNVSIPTIKVLEAITTKKCQENFHLESLETLGDSFLKYAASQQLFKTYQNHHEGLLSVKKDKIISNASLRKLGCDHNIPGFIRNEPFDPKKWIIPGDSSEKHIIDEELLSTTRKIYVMGRRKVKSKAVADVVEALIGAYLISGGEMAAILFLDWLGIKVDFVIMPYERHFEVVPERLVNISQLEHLLNYSFRDPTLLVEALTHGSYMLPEIPRCYQRLEFLGDSMLDYIITMHLYHKYPGMSPGLLTDLRSASVNNDCYAQSAVRAGLHKHILHASHELHKHIIRTIKDFEKLSLQSTFGWESETSFPKVLGDVIESLAGAILVDSGYNKEVVFKSIKPLLEPMITPETVRLHPVRELNELCQKEDYNLKKSLVSCTNGVASLTVEVEAKGTIHKHTCSAANKKTAKKVASRKVLESLKEAFPGYKHPEASSG</sequence>
<dbReference type="CDD" id="cd00593">
    <property type="entry name" value="RIBOc"/>
    <property type="match status" value="2"/>
</dbReference>
<keyword evidence="5" id="KW-0255">Endonuclease</keyword>
<dbReference type="Proteomes" id="UP001415857">
    <property type="component" value="Unassembled WGS sequence"/>
</dbReference>
<dbReference type="SMART" id="SM00535">
    <property type="entry name" value="RIBOc"/>
    <property type="match status" value="2"/>
</dbReference>
<feature type="domain" description="DRBM" evidence="10">
    <location>
        <begin position="393"/>
        <end position="460"/>
    </location>
</feature>
<evidence type="ECO:0000256" key="8">
    <source>
        <dbReference type="ARBA" id="ARBA00022884"/>
    </source>
</evidence>
<comment type="cofactor">
    <cofactor evidence="1">
        <name>Mn(2+)</name>
        <dbReference type="ChEBI" id="CHEBI:29035"/>
    </cofactor>
</comment>
<accession>A0AAP0SDF2</accession>
<evidence type="ECO:0000256" key="7">
    <source>
        <dbReference type="ARBA" id="ARBA00022842"/>
    </source>
</evidence>
<comment type="cofactor">
    <cofactor evidence="2">
        <name>Mg(2+)</name>
        <dbReference type="ChEBI" id="CHEBI:18420"/>
    </cofactor>
</comment>
<dbReference type="PANTHER" id="PTHR14950">
    <property type="entry name" value="DICER-RELATED"/>
    <property type="match status" value="1"/>
</dbReference>
<dbReference type="Gene3D" id="1.10.1520.10">
    <property type="entry name" value="Ribonuclease III domain"/>
    <property type="match status" value="2"/>
</dbReference>
<reference evidence="12 13" key="1">
    <citation type="journal article" date="2024" name="Plant J.">
        <title>Genome sequences and population genomics reveal climatic adaptation and genomic divergence between two closely related sweetgum species.</title>
        <authorList>
            <person name="Xu W.Q."/>
            <person name="Ren C.Q."/>
            <person name="Zhang X.Y."/>
            <person name="Comes H.P."/>
            <person name="Liu X.H."/>
            <person name="Li Y.G."/>
            <person name="Kettle C.J."/>
            <person name="Jalonen R."/>
            <person name="Gaisberger H."/>
            <person name="Ma Y.Z."/>
            <person name="Qiu Y.X."/>
        </authorList>
    </citation>
    <scope>NUCLEOTIDE SEQUENCE [LARGE SCALE GENOMIC DNA]</scope>
    <source>
        <strain evidence="12">Hangzhou</strain>
    </source>
</reference>
<dbReference type="PROSITE" id="PS50142">
    <property type="entry name" value="RNASE_3_2"/>
    <property type="match status" value="2"/>
</dbReference>
<evidence type="ECO:0000256" key="1">
    <source>
        <dbReference type="ARBA" id="ARBA00001936"/>
    </source>
</evidence>
<keyword evidence="7" id="KW-0460">Magnesium</keyword>
<evidence type="ECO:0000256" key="2">
    <source>
        <dbReference type="ARBA" id="ARBA00001946"/>
    </source>
</evidence>
<dbReference type="InterPro" id="IPR036389">
    <property type="entry name" value="RNase_III_sf"/>
</dbReference>
<dbReference type="InterPro" id="IPR014720">
    <property type="entry name" value="dsRBD_dom"/>
</dbReference>
<dbReference type="PROSITE" id="PS00517">
    <property type="entry name" value="RNASE_3_1"/>
    <property type="match status" value="1"/>
</dbReference>
<feature type="domain" description="RNase III" evidence="11">
    <location>
        <begin position="220"/>
        <end position="367"/>
    </location>
</feature>
<protein>
    <submittedName>
        <fullName evidence="12">Uncharacterized protein</fullName>
    </submittedName>
</protein>
<dbReference type="FunFam" id="1.10.1520.10:FF:000013">
    <property type="entry name" value="Endoribonuclease Dicer homolog 2"/>
    <property type="match status" value="1"/>
</dbReference>
<gene>
    <name evidence="12" type="ORF">L1049_020679</name>
</gene>
<evidence type="ECO:0000259" key="10">
    <source>
        <dbReference type="PROSITE" id="PS50137"/>
    </source>
</evidence>
<dbReference type="GO" id="GO:0046872">
    <property type="term" value="F:metal ion binding"/>
    <property type="evidence" value="ECO:0007669"/>
    <property type="project" value="UniProtKB-KW"/>
</dbReference>
<comment type="caution">
    <text evidence="12">The sequence shown here is derived from an EMBL/GenBank/DDBJ whole genome shotgun (WGS) entry which is preliminary data.</text>
</comment>
<evidence type="ECO:0000256" key="9">
    <source>
        <dbReference type="PROSITE-ProRule" id="PRU00266"/>
    </source>
</evidence>
<dbReference type="GO" id="GO:0005737">
    <property type="term" value="C:cytoplasm"/>
    <property type="evidence" value="ECO:0007669"/>
    <property type="project" value="TreeGrafter"/>
</dbReference>
<name>A0AAP0SDF2_LIQFO</name>
<dbReference type="AlphaFoldDB" id="A0AAP0SDF2"/>
<dbReference type="Pfam" id="PF00636">
    <property type="entry name" value="Ribonuclease_3"/>
    <property type="match status" value="2"/>
</dbReference>
<dbReference type="SMART" id="SM00358">
    <property type="entry name" value="DSRM"/>
    <property type="match status" value="1"/>
</dbReference>
<evidence type="ECO:0000256" key="3">
    <source>
        <dbReference type="ARBA" id="ARBA00022722"/>
    </source>
</evidence>
<organism evidence="12 13">
    <name type="scientific">Liquidambar formosana</name>
    <name type="common">Formosan gum</name>
    <dbReference type="NCBI Taxonomy" id="63359"/>
    <lineage>
        <taxon>Eukaryota</taxon>
        <taxon>Viridiplantae</taxon>
        <taxon>Streptophyta</taxon>
        <taxon>Embryophyta</taxon>
        <taxon>Tracheophyta</taxon>
        <taxon>Spermatophyta</taxon>
        <taxon>Magnoliopsida</taxon>
        <taxon>eudicotyledons</taxon>
        <taxon>Gunneridae</taxon>
        <taxon>Pentapetalae</taxon>
        <taxon>Saxifragales</taxon>
        <taxon>Altingiaceae</taxon>
        <taxon>Liquidambar</taxon>
    </lineage>
</organism>
<proteinExistence type="predicted"/>
<evidence type="ECO:0000256" key="5">
    <source>
        <dbReference type="ARBA" id="ARBA00022759"/>
    </source>
</evidence>
<dbReference type="GO" id="GO:0030422">
    <property type="term" value="P:siRNA processing"/>
    <property type="evidence" value="ECO:0007669"/>
    <property type="project" value="TreeGrafter"/>
</dbReference>
<keyword evidence="13" id="KW-1185">Reference proteome</keyword>
<keyword evidence="8 9" id="KW-0694">RNA-binding</keyword>
<feature type="domain" description="RNase III" evidence="11">
    <location>
        <begin position="52"/>
        <end position="184"/>
    </location>
</feature>
<dbReference type="EMBL" id="JBBPBK010000001">
    <property type="protein sequence ID" value="KAK9292700.1"/>
    <property type="molecule type" value="Genomic_DNA"/>
</dbReference>
<dbReference type="Gene3D" id="3.30.160.20">
    <property type="match status" value="1"/>
</dbReference>
<evidence type="ECO:0000259" key="11">
    <source>
        <dbReference type="PROSITE" id="PS50142"/>
    </source>
</evidence>
<evidence type="ECO:0000313" key="12">
    <source>
        <dbReference type="EMBL" id="KAK9292700.1"/>
    </source>
</evidence>
<dbReference type="SUPFAM" id="SSF69065">
    <property type="entry name" value="RNase III domain-like"/>
    <property type="match status" value="2"/>
</dbReference>
<dbReference type="InterPro" id="IPR000999">
    <property type="entry name" value="RNase_III_dom"/>
</dbReference>
<dbReference type="GO" id="GO:0005634">
    <property type="term" value="C:nucleus"/>
    <property type="evidence" value="ECO:0007669"/>
    <property type="project" value="TreeGrafter"/>
</dbReference>
<dbReference type="SUPFAM" id="SSF54768">
    <property type="entry name" value="dsRNA-binding domain-like"/>
    <property type="match status" value="1"/>
</dbReference>
<evidence type="ECO:0000256" key="4">
    <source>
        <dbReference type="ARBA" id="ARBA00022723"/>
    </source>
</evidence>
<dbReference type="FunFam" id="1.10.1520.10:FF:000004">
    <property type="entry name" value="Endoribonuclease dicer-like 1"/>
    <property type="match status" value="1"/>
</dbReference>
<dbReference type="PROSITE" id="PS50137">
    <property type="entry name" value="DS_RBD"/>
    <property type="match status" value="1"/>
</dbReference>
<dbReference type="PANTHER" id="PTHR14950:SF70">
    <property type="entry name" value="ENDORIBONUCLEASE DICER HOMOLOG 2"/>
    <property type="match status" value="1"/>
</dbReference>
<keyword evidence="4" id="KW-0479">Metal-binding</keyword>
<keyword evidence="3" id="KW-0540">Nuclease</keyword>
<keyword evidence="6" id="KW-0378">Hydrolase</keyword>
<dbReference type="GO" id="GO:0004525">
    <property type="term" value="F:ribonuclease III activity"/>
    <property type="evidence" value="ECO:0007669"/>
    <property type="project" value="InterPro"/>
</dbReference>
<dbReference type="Pfam" id="PF00035">
    <property type="entry name" value="dsrm"/>
    <property type="match status" value="1"/>
</dbReference>
<evidence type="ECO:0000313" key="13">
    <source>
        <dbReference type="Proteomes" id="UP001415857"/>
    </source>
</evidence>
<dbReference type="GO" id="GO:0003723">
    <property type="term" value="F:RNA binding"/>
    <property type="evidence" value="ECO:0007669"/>
    <property type="project" value="UniProtKB-UniRule"/>
</dbReference>